<dbReference type="Proteomes" id="UP000326757">
    <property type="component" value="Unassembled WGS sequence"/>
</dbReference>
<keyword evidence="1" id="KW-0812">Transmembrane</keyword>
<proteinExistence type="predicted"/>
<organism evidence="2 3">
    <name type="scientific">Monilinia laxa</name>
    <name type="common">Brown rot fungus</name>
    <name type="synonym">Sclerotinia laxa</name>
    <dbReference type="NCBI Taxonomy" id="61186"/>
    <lineage>
        <taxon>Eukaryota</taxon>
        <taxon>Fungi</taxon>
        <taxon>Dikarya</taxon>
        <taxon>Ascomycota</taxon>
        <taxon>Pezizomycotina</taxon>
        <taxon>Leotiomycetes</taxon>
        <taxon>Helotiales</taxon>
        <taxon>Sclerotiniaceae</taxon>
        <taxon>Monilinia</taxon>
    </lineage>
</organism>
<gene>
    <name evidence="2" type="ORF">EYC80_008157</name>
</gene>
<keyword evidence="3" id="KW-1185">Reference proteome</keyword>
<evidence type="ECO:0000256" key="1">
    <source>
        <dbReference type="SAM" id="Phobius"/>
    </source>
</evidence>
<accession>A0A5N6JVL4</accession>
<comment type="caution">
    <text evidence="2">The sequence shown here is derived from an EMBL/GenBank/DDBJ whole genome shotgun (WGS) entry which is preliminary data.</text>
</comment>
<evidence type="ECO:0000313" key="2">
    <source>
        <dbReference type="EMBL" id="KAB8292431.1"/>
    </source>
</evidence>
<keyword evidence="1" id="KW-0472">Membrane</keyword>
<keyword evidence="1" id="KW-1133">Transmembrane helix</keyword>
<evidence type="ECO:0000313" key="3">
    <source>
        <dbReference type="Proteomes" id="UP000326757"/>
    </source>
</evidence>
<dbReference type="AlphaFoldDB" id="A0A5N6JVL4"/>
<sequence>METSNWIWICIWIVFTPFFIGHCLSKEKNGGSASKKLRKTAQHLFWLQTMRVIGIIIRIILSINKILSICLEIIMSSFFLQFTQATLVRRAASHVWIIPKTHGLGFNGYMD</sequence>
<name>A0A5N6JVL4_MONLA</name>
<dbReference type="EMBL" id="VIGI01000013">
    <property type="protein sequence ID" value="KAB8292431.1"/>
    <property type="molecule type" value="Genomic_DNA"/>
</dbReference>
<feature type="transmembrane region" description="Helical" evidence="1">
    <location>
        <begin position="66"/>
        <end position="88"/>
    </location>
</feature>
<feature type="transmembrane region" description="Helical" evidence="1">
    <location>
        <begin position="44"/>
        <end position="60"/>
    </location>
</feature>
<protein>
    <submittedName>
        <fullName evidence="2">Uncharacterized protein</fullName>
    </submittedName>
</protein>
<feature type="transmembrane region" description="Helical" evidence="1">
    <location>
        <begin position="6"/>
        <end position="24"/>
    </location>
</feature>
<reference evidence="2 3" key="1">
    <citation type="submission" date="2019-06" db="EMBL/GenBank/DDBJ databases">
        <title>Genome Sequence of the Brown Rot Fungal Pathogen Monilinia laxa.</title>
        <authorList>
            <person name="De Miccolis Angelini R.M."/>
            <person name="Landi L."/>
            <person name="Abate D."/>
            <person name="Pollastro S."/>
            <person name="Romanazzi G."/>
            <person name="Faretra F."/>
        </authorList>
    </citation>
    <scope>NUCLEOTIDE SEQUENCE [LARGE SCALE GENOMIC DNA]</scope>
    <source>
        <strain evidence="2 3">Mlax316</strain>
    </source>
</reference>